<sequence length="66" mass="7530">MKYIAFLPEEGSYVKKLEERIRRGEKLTIDSPSPCTRGPGVNVHERPRTALVSREISKAIRKLGYT</sequence>
<evidence type="ECO:0000313" key="1">
    <source>
        <dbReference type="EMBL" id="AEB94801.1"/>
    </source>
</evidence>
<protein>
    <submittedName>
        <fullName evidence="1">Uncharacterized protein</fullName>
    </submittedName>
</protein>
<dbReference type="HOGENOM" id="CLU_2820816_0_0_2"/>
<proteinExistence type="predicted"/>
<dbReference type="Proteomes" id="UP000007812">
    <property type="component" value="Chromosome"/>
</dbReference>
<dbReference type="EMBL" id="CP002656">
    <property type="protein sequence ID" value="AEB94801.1"/>
    <property type="molecule type" value="Genomic_DNA"/>
</dbReference>
<dbReference type="GeneID" id="10492887"/>
<organism evidence="1 2">
    <name type="scientific">Metallosphaera cuprina (strain Ar-4)</name>
    <dbReference type="NCBI Taxonomy" id="1006006"/>
    <lineage>
        <taxon>Archaea</taxon>
        <taxon>Thermoproteota</taxon>
        <taxon>Thermoprotei</taxon>
        <taxon>Sulfolobales</taxon>
        <taxon>Sulfolobaceae</taxon>
        <taxon>Metallosphaera</taxon>
    </lineage>
</organism>
<name>F4G1I8_METCR</name>
<reference evidence="1 2" key="1">
    <citation type="journal article" date="2011" name="J. Bacteriol.">
        <title>Complete genome sequence of Metallosphaera cuprina, a metal sulfide-oxidizing archaeon from a hot spring.</title>
        <authorList>
            <person name="Liu L.J."/>
            <person name="You X.Y."/>
            <person name="Zheng H."/>
            <person name="Wang S."/>
            <person name="Jiang C.Y."/>
            <person name="Liu S.J."/>
        </authorList>
    </citation>
    <scope>NUCLEOTIDE SEQUENCE [LARGE SCALE GENOMIC DNA]</scope>
    <source>
        <strain evidence="1 2">Ar-4</strain>
    </source>
</reference>
<dbReference type="KEGG" id="mcn:Mcup_0696"/>
<accession>F4G1I8</accession>
<dbReference type="PATRIC" id="fig|1006006.8.peg.698"/>
<keyword evidence="2" id="KW-1185">Reference proteome</keyword>
<gene>
    <name evidence="1" type="ordered locus">Mcup_0696</name>
</gene>
<dbReference type="OrthoDB" id="359457at2157"/>
<dbReference type="RefSeq" id="WP_013737299.1">
    <property type="nucleotide sequence ID" value="NC_015435.1"/>
</dbReference>
<dbReference type="AlphaFoldDB" id="F4G1I8"/>
<evidence type="ECO:0000313" key="2">
    <source>
        <dbReference type="Proteomes" id="UP000007812"/>
    </source>
</evidence>